<gene>
    <name evidence="2" type="ORF">WMSIL1_LOCUS970</name>
</gene>
<keyword evidence="1" id="KW-1133">Transmembrane helix</keyword>
<feature type="non-terminal residue" evidence="2">
    <location>
        <position position="1"/>
    </location>
</feature>
<keyword evidence="1" id="KW-0472">Membrane</keyword>
<evidence type="ECO:0000313" key="3">
    <source>
        <dbReference type="Proteomes" id="UP000321570"/>
    </source>
</evidence>
<name>A0A564XYY7_HYMDI</name>
<keyword evidence="3" id="KW-1185">Reference proteome</keyword>
<dbReference type="AlphaFoldDB" id="A0A564XYY7"/>
<organism evidence="2 3">
    <name type="scientific">Hymenolepis diminuta</name>
    <name type="common">Rat tapeworm</name>
    <dbReference type="NCBI Taxonomy" id="6216"/>
    <lineage>
        <taxon>Eukaryota</taxon>
        <taxon>Metazoa</taxon>
        <taxon>Spiralia</taxon>
        <taxon>Lophotrochozoa</taxon>
        <taxon>Platyhelminthes</taxon>
        <taxon>Cestoda</taxon>
        <taxon>Eucestoda</taxon>
        <taxon>Cyclophyllidea</taxon>
        <taxon>Hymenolepididae</taxon>
        <taxon>Hymenolepis</taxon>
    </lineage>
</organism>
<dbReference type="EMBL" id="CABIJS010000022">
    <property type="protein sequence ID" value="VUZ39748.1"/>
    <property type="molecule type" value="Genomic_DNA"/>
</dbReference>
<feature type="transmembrane region" description="Helical" evidence="1">
    <location>
        <begin position="111"/>
        <end position="130"/>
    </location>
</feature>
<dbReference type="PANTHER" id="PTHR19346">
    <property type="entry name" value="SUGAR PHOSPHATE TRANSPORTER DOMAIN-CONTAINING PROTEIN"/>
    <property type="match status" value="1"/>
</dbReference>
<accession>A0A564XYY7</accession>
<reference evidence="2 3" key="1">
    <citation type="submission" date="2019-07" db="EMBL/GenBank/DDBJ databases">
        <authorList>
            <person name="Jastrzebski P J."/>
            <person name="Paukszto L."/>
            <person name="Jastrzebski P J."/>
        </authorList>
    </citation>
    <scope>NUCLEOTIDE SEQUENCE [LARGE SCALE GENOMIC DNA]</scope>
    <source>
        <strain evidence="2 3">WMS-il1</strain>
    </source>
</reference>
<sequence length="155" mass="17479">LSPVISSFLNIQVYVIELTEGHATWSVLVLRSFVLNTLWTVFLYCVMRALRLLSVADMTMLLGILPPYSYLFTWILVPKKFVAFRIIALILASCGMIFLTHLDRKNTGSKITAIFGIVLMGLFTTVRRNLIGDLSISKIMGFYGFLGLTHAILTW</sequence>
<feature type="transmembrane region" description="Helical" evidence="1">
    <location>
        <begin position="82"/>
        <end position="99"/>
    </location>
</feature>
<feature type="transmembrane region" description="Helical" evidence="1">
    <location>
        <begin position="23"/>
        <end position="46"/>
    </location>
</feature>
<dbReference type="PANTHER" id="PTHR19346:SF4">
    <property type="entry name" value="SUGAR PHOSPHATE TRANSPORTER DOMAIN-CONTAINING PROTEIN"/>
    <property type="match status" value="1"/>
</dbReference>
<dbReference type="Proteomes" id="UP000321570">
    <property type="component" value="Unassembled WGS sequence"/>
</dbReference>
<evidence type="ECO:0000313" key="2">
    <source>
        <dbReference type="EMBL" id="VUZ39748.1"/>
    </source>
</evidence>
<evidence type="ECO:0000256" key="1">
    <source>
        <dbReference type="SAM" id="Phobius"/>
    </source>
</evidence>
<feature type="transmembrane region" description="Helical" evidence="1">
    <location>
        <begin position="136"/>
        <end position="153"/>
    </location>
</feature>
<dbReference type="SUPFAM" id="SSF103481">
    <property type="entry name" value="Multidrug resistance efflux transporter EmrE"/>
    <property type="match status" value="1"/>
</dbReference>
<dbReference type="InterPro" id="IPR037185">
    <property type="entry name" value="EmrE-like"/>
</dbReference>
<feature type="non-terminal residue" evidence="2">
    <location>
        <position position="155"/>
    </location>
</feature>
<feature type="transmembrane region" description="Helical" evidence="1">
    <location>
        <begin position="58"/>
        <end position="76"/>
    </location>
</feature>
<evidence type="ECO:0008006" key="4">
    <source>
        <dbReference type="Google" id="ProtNLM"/>
    </source>
</evidence>
<dbReference type="InterPro" id="IPR026505">
    <property type="entry name" value="Solute_c_fam_35_mem_F3/F4"/>
</dbReference>
<proteinExistence type="predicted"/>
<protein>
    <recommendedName>
        <fullName evidence="4">EamA domain-containing protein</fullName>
    </recommendedName>
</protein>
<keyword evidence="1" id="KW-0812">Transmembrane</keyword>